<accession>A0A508T952</accession>
<dbReference type="EC" id="1.13.12.-" evidence="4"/>
<dbReference type="InterPro" id="IPR013785">
    <property type="entry name" value="Aldolase_TIM"/>
</dbReference>
<dbReference type="PANTHER" id="PTHR32332">
    <property type="entry name" value="2-NITROPROPANE DIOXYGENASE"/>
    <property type="match status" value="1"/>
</dbReference>
<dbReference type="InterPro" id="IPR004136">
    <property type="entry name" value="NMO"/>
</dbReference>
<dbReference type="CDD" id="cd04730">
    <property type="entry name" value="NPD_like"/>
    <property type="match status" value="1"/>
</dbReference>
<keyword evidence="1" id="KW-0285">Flavoprotein</keyword>
<sequence length="368" mass="39407">MQNRITEMFGIEVPIFGFTHKPEVAIEVTNAGGMGALAASYYQPDELERILTDMDARTGGRPYCIDVLFANKVGQVVPMSERLKALPKEHIDFVEKLLDDAGIPPLPPEVEAEMLREKPPGHGHTEEGVLEVLEIVVRHPQAKFVLSAMGAPPAYVVERLHSRGIKVGAMAGSAEHALKHVQAGVDLIVAQGSEAGGHTGTISSMVLWPDVVDAVAPIPVLAAGGVGSGRHVAAAFALGAEGVWCGTIWLGSSQSELSPDMRKRFLAARSQDAIQRKYDTGKPLRGLRSKWTDAWDAPGAPQPLPLAAQKLLVAPALKRLELANAVDYMGYMSGQIVGRIKQEQPVRDIMAGMKSECLAVLKALGEKA</sequence>
<keyword evidence="5" id="KW-1185">Reference proteome</keyword>
<dbReference type="PANTHER" id="PTHR32332:SF38">
    <property type="entry name" value="MONOOXYGENASE RV1533-RELATED"/>
    <property type="match status" value="1"/>
</dbReference>
<proteinExistence type="predicted"/>
<evidence type="ECO:0000256" key="3">
    <source>
        <dbReference type="ARBA" id="ARBA00023002"/>
    </source>
</evidence>
<dbReference type="AlphaFoldDB" id="A0A508T952"/>
<name>A0A508T952_9BRAD</name>
<dbReference type="RefSeq" id="WP_210242663.1">
    <property type="nucleotide sequence ID" value="NZ_CAADFC020000013.1"/>
</dbReference>
<protein>
    <submittedName>
        <fullName evidence="4">Monooxygenase</fullName>
        <ecNumber evidence="4">1.13.12.-</ecNumber>
    </submittedName>
</protein>
<dbReference type="Gene3D" id="3.20.20.70">
    <property type="entry name" value="Aldolase class I"/>
    <property type="match status" value="1"/>
</dbReference>
<keyword evidence="2" id="KW-0288">FMN</keyword>
<reference evidence="4" key="1">
    <citation type="submission" date="2019-02" db="EMBL/GenBank/DDBJ databases">
        <authorList>
            <person name="Pothier F.J."/>
        </authorList>
    </citation>
    <scope>NUCLEOTIDE SEQUENCE</scope>
    <source>
        <strain evidence="4">CI-1B</strain>
    </source>
</reference>
<keyword evidence="3 4" id="KW-0560">Oxidoreductase</keyword>
<evidence type="ECO:0000256" key="1">
    <source>
        <dbReference type="ARBA" id="ARBA00022630"/>
    </source>
</evidence>
<evidence type="ECO:0000313" key="5">
    <source>
        <dbReference type="Proteomes" id="UP000328092"/>
    </source>
</evidence>
<dbReference type="Pfam" id="PF03060">
    <property type="entry name" value="NMO"/>
    <property type="match status" value="1"/>
</dbReference>
<dbReference type="EMBL" id="CAADFC020000013">
    <property type="protein sequence ID" value="VIO71369.1"/>
    <property type="molecule type" value="Genomic_DNA"/>
</dbReference>
<keyword evidence="4" id="KW-0503">Monooxygenase</keyword>
<evidence type="ECO:0000313" key="4">
    <source>
        <dbReference type="EMBL" id="VIO71369.1"/>
    </source>
</evidence>
<comment type="caution">
    <text evidence="4">The sequence shown here is derived from an EMBL/GenBank/DDBJ whole genome shotgun (WGS) entry which is preliminary data.</text>
</comment>
<gene>
    <name evidence="4" type="ORF">CI1B_35530</name>
</gene>
<dbReference type="Proteomes" id="UP000328092">
    <property type="component" value="Unassembled WGS sequence"/>
</dbReference>
<dbReference type="GO" id="GO:0018580">
    <property type="term" value="F:nitronate monooxygenase activity"/>
    <property type="evidence" value="ECO:0007669"/>
    <property type="project" value="InterPro"/>
</dbReference>
<dbReference type="SUPFAM" id="SSF51412">
    <property type="entry name" value="Inosine monophosphate dehydrogenase (IMPDH)"/>
    <property type="match status" value="1"/>
</dbReference>
<evidence type="ECO:0000256" key="2">
    <source>
        <dbReference type="ARBA" id="ARBA00022643"/>
    </source>
</evidence>
<organism evidence="4 5">
    <name type="scientific">Bradyrhizobium ivorense</name>
    <dbReference type="NCBI Taxonomy" id="2511166"/>
    <lineage>
        <taxon>Bacteria</taxon>
        <taxon>Pseudomonadati</taxon>
        <taxon>Pseudomonadota</taxon>
        <taxon>Alphaproteobacteria</taxon>
        <taxon>Hyphomicrobiales</taxon>
        <taxon>Nitrobacteraceae</taxon>
        <taxon>Bradyrhizobium</taxon>
    </lineage>
</organism>